<accession>A0ABW1IV19</accession>
<reference evidence="4" key="1">
    <citation type="journal article" date="2019" name="Int. J. Syst. Evol. Microbiol.">
        <title>The Global Catalogue of Microorganisms (GCM) 10K type strain sequencing project: providing services to taxonomists for standard genome sequencing and annotation.</title>
        <authorList>
            <consortium name="The Broad Institute Genomics Platform"/>
            <consortium name="The Broad Institute Genome Sequencing Center for Infectious Disease"/>
            <person name="Wu L."/>
            <person name="Ma J."/>
        </authorList>
    </citation>
    <scope>NUCLEOTIDE SEQUENCE [LARGE SCALE GENOMIC DNA]</scope>
    <source>
        <strain evidence="4">CCM 8749</strain>
    </source>
</reference>
<name>A0ABW1IV19_9BACL</name>
<dbReference type="InterPro" id="IPR040764">
    <property type="entry name" value="CvfB_WH"/>
</dbReference>
<sequence length="299" mass="34222">MSLQAGQYKTLKVNREKSPYGYFLGDGEHEVLLHYSEIEGSIEMGQELKVFLFHDSEDRLAATMREPLLTLGETGLLTVVDIHPRFGCYLEMGLSRHLLLPYKQLPEEPEYRPMTGDEVFVTLSTDKQGRMIGKLAGEQELSRLTFRAPDLWKNQWLPAIVYNTLKMGSFVLVEGGKIGFGALGFIHESERTKPLRIGEKLEVRITFVREDGRVNCSMRQRKEKSRDEDSDRLYEFLKARPNGAMPYSDETPAEIIKERFQMSKGAFKRALGKLMKEGKVVQKGSWTHLAENEEAEVKQ</sequence>
<dbReference type="InterPro" id="IPR048588">
    <property type="entry name" value="CvfB_S1_2nd"/>
</dbReference>
<dbReference type="InterPro" id="IPR048587">
    <property type="entry name" value="CvfB_S1_3rd"/>
</dbReference>
<dbReference type="InterPro" id="IPR012340">
    <property type="entry name" value="NA-bd_OB-fold"/>
</dbReference>
<dbReference type="Gene3D" id="1.10.10.10">
    <property type="entry name" value="Winged helix-like DNA-binding domain superfamily/Winged helix DNA-binding domain"/>
    <property type="match status" value="1"/>
</dbReference>
<dbReference type="PIRSF" id="PIRSF012524">
    <property type="entry name" value="YitL_S1"/>
    <property type="match status" value="1"/>
</dbReference>
<dbReference type="Gene3D" id="2.40.50.140">
    <property type="entry name" value="Nucleic acid-binding proteins"/>
    <property type="match status" value="2"/>
</dbReference>
<dbReference type="InterPro" id="IPR039566">
    <property type="entry name" value="CvfB_S1_st"/>
</dbReference>
<dbReference type="InterPro" id="IPR003029">
    <property type="entry name" value="S1_domain"/>
</dbReference>
<dbReference type="PANTHER" id="PTHR37296">
    <property type="entry name" value="CONSERVED VIRULENCE FACTOR B"/>
    <property type="match status" value="1"/>
</dbReference>
<dbReference type="Pfam" id="PF21191">
    <property type="entry name" value="CvfB_1st"/>
    <property type="match status" value="1"/>
</dbReference>
<dbReference type="EMBL" id="JBHSQV010000185">
    <property type="protein sequence ID" value="MFC5988898.1"/>
    <property type="molecule type" value="Genomic_DNA"/>
</dbReference>
<evidence type="ECO:0000259" key="2">
    <source>
        <dbReference type="PROSITE" id="PS50126"/>
    </source>
</evidence>
<protein>
    <submittedName>
        <fullName evidence="3">S1 RNA-binding domain-containing protein</fullName>
    </submittedName>
</protein>
<dbReference type="InterPro" id="IPR014464">
    <property type="entry name" value="CvfB_fam"/>
</dbReference>
<dbReference type="Pfam" id="PF17783">
    <property type="entry name" value="WHD_CvfB"/>
    <property type="match status" value="1"/>
</dbReference>
<gene>
    <name evidence="3" type="ORF">ACFPXP_21045</name>
</gene>
<dbReference type="PROSITE" id="PS50126">
    <property type="entry name" value="S1"/>
    <property type="match status" value="1"/>
</dbReference>
<evidence type="ECO:0000313" key="4">
    <source>
        <dbReference type="Proteomes" id="UP001596250"/>
    </source>
</evidence>
<evidence type="ECO:0000313" key="3">
    <source>
        <dbReference type="EMBL" id="MFC5988898.1"/>
    </source>
</evidence>
<comment type="similarity">
    <text evidence="1">Belongs to the CvfB family.</text>
</comment>
<dbReference type="Pfam" id="PF21543">
    <property type="entry name" value="CvfB_2nd"/>
    <property type="match status" value="1"/>
</dbReference>
<comment type="caution">
    <text evidence="3">The sequence shown here is derived from an EMBL/GenBank/DDBJ whole genome shotgun (WGS) entry which is preliminary data.</text>
</comment>
<dbReference type="PANTHER" id="PTHR37296:SF1">
    <property type="entry name" value="CONSERVED VIRULENCE FACTOR B"/>
    <property type="match status" value="1"/>
</dbReference>
<organism evidence="3 4">
    <name type="scientific">Marinicrinis lubricantis</name>
    <dbReference type="NCBI Taxonomy" id="2086470"/>
    <lineage>
        <taxon>Bacteria</taxon>
        <taxon>Bacillati</taxon>
        <taxon>Bacillota</taxon>
        <taxon>Bacilli</taxon>
        <taxon>Bacillales</taxon>
        <taxon>Paenibacillaceae</taxon>
    </lineage>
</organism>
<keyword evidence="4" id="KW-1185">Reference proteome</keyword>
<dbReference type="Proteomes" id="UP001596250">
    <property type="component" value="Unassembled WGS sequence"/>
</dbReference>
<feature type="domain" description="S1 motif" evidence="2">
    <location>
        <begin position="154"/>
        <end position="219"/>
    </location>
</feature>
<evidence type="ECO:0000256" key="1">
    <source>
        <dbReference type="PIRNR" id="PIRNR012524"/>
    </source>
</evidence>
<dbReference type="InterPro" id="IPR036388">
    <property type="entry name" value="WH-like_DNA-bd_sf"/>
</dbReference>
<dbReference type="RefSeq" id="WP_379896418.1">
    <property type="nucleotide sequence ID" value="NZ_CBCSCT010000007.1"/>
</dbReference>
<dbReference type="SMART" id="SM00316">
    <property type="entry name" value="S1"/>
    <property type="match status" value="3"/>
</dbReference>
<dbReference type="Pfam" id="PF13509">
    <property type="entry name" value="S1_2"/>
    <property type="match status" value="1"/>
</dbReference>
<proteinExistence type="inferred from homology"/>